<evidence type="ECO:0000313" key="3">
    <source>
        <dbReference type="Proteomes" id="UP001642260"/>
    </source>
</evidence>
<accession>A0ABC8KB65</accession>
<comment type="caution">
    <text evidence="2">The sequence shown here is derived from an EMBL/GenBank/DDBJ whole genome shotgun (WGS) entry which is preliminary data.</text>
</comment>
<keyword evidence="3" id="KW-1185">Reference proteome</keyword>
<evidence type="ECO:0000313" key="2">
    <source>
        <dbReference type="EMBL" id="CAH8355926.1"/>
    </source>
</evidence>
<name>A0ABC8KB65_ERUVS</name>
<proteinExistence type="predicted"/>
<gene>
    <name evidence="2" type="ORF">ERUC_LOCUS21681</name>
</gene>
<reference evidence="2 3" key="1">
    <citation type="submission" date="2022-03" db="EMBL/GenBank/DDBJ databases">
        <authorList>
            <person name="Macdonald S."/>
            <person name="Ahmed S."/>
            <person name="Newling K."/>
        </authorList>
    </citation>
    <scope>NUCLEOTIDE SEQUENCE [LARGE SCALE GENOMIC DNA]</scope>
</reference>
<dbReference type="EMBL" id="CAKOAT010213710">
    <property type="protein sequence ID" value="CAH8355926.1"/>
    <property type="molecule type" value="Genomic_DNA"/>
</dbReference>
<protein>
    <submittedName>
        <fullName evidence="2">Uncharacterized protein</fullName>
    </submittedName>
</protein>
<dbReference type="Proteomes" id="UP001642260">
    <property type="component" value="Unassembled WGS sequence"/>
</dbReference>
<feature type="region of interest" description="Disordered" evidence="1">
    <location>
        <begin position="80"/>
        <end position="112"/>
    </location>
</feature>
<sequence length="112" mass="12841">MTKWSIEAIRAEMGERDDKILHEREIPMKRRKALRNFSLAELALRRLEVKRILALYAIQAAERKSAQEIESKMRCMNILMDPPVTGAGQSSGESERSSTTTEETHGNHTWSK</sequence>
<dbReference type="AlphaFoldDB" id="A0ABC8KB65"/>
<organism evidence="2 3">
    <name type="scientific">Eruca vesicaria subsp. sativa</name>
    <name type="common">Garden rocket</name>
    <name type="synonym">Eruca sativa</name>
    <dbReference type="NCBI Taxonomy" id="29727"/>
    <lineage>
        <taxon>Eukaryota</taxon>
        <taxon>Viridiplantae</taxon>
        <taxon>Streptophyta</taxon>
        <taxon>Embryophyta</taxon>
        <taxon>Tracheophyta</taxon>
        <taxon>Spermatophyta</taxon>
        <taxon>Magnoliopsida</taxon>
        <taxon>eudicotyledons</taxon>
        <taxon>Gunneridae</taxon>
        <taxon>Pentapetalae</taxon>
        <taxon>rosids</taxon>
        <taxon>malvids</taxon>
        <taxon>Brassicales</taxon>
        <taxon>Brassicaceae</taxon>
        <taxon>Brassiceae</taxon>
        <taxon>Eruca</taxon>
    </lineage>
</organism>
<evidence type="ECO:0000256" key="1">
    <source>
        <dbReference type="SAM" id="MobiDB-lite"/>
    </source>
</evidence>